<evidence type="ECO:0000313" key="1">
    <source>
        <dbReference type="EMBL" id="POM80665.1"/>
    </source>
</evidence>
<name>A0A2P4YS69_9STRA</name>
<gene>
    <name evidence="1" type="ORF">PHPALM_1467</name>
</gene>
<dbReference type="OrthoDB" id="157967at2759"/>
<feature type="non-terminal residue" evidence="1">
    <location>
        <position position="109"/>
    </location>
</feature>
<sequence length="109" mass="11976">MLRLIRSPAFKRQLTKRSIASSRVLMAVQPAKPLTSLNNAAAMAQLDLNGSLEEMAASHFSEASAFPEFSPTEDTLLGQAVPRIPDVMPIMDAHALAEEQLTLEMQQHF</sequence>
<dbReference type="EMBL" id="NCKW01000342">
    <property type="protein sequence ID" value="POM80665.1"/>
    <property type="molecule type" value="Genomic_DNA"/>
</dbReference>
<accession>A0A2P4YS69</accession>
<protein>
    <submittedName>
        <fullName evidence="1">Uncharacterized protein</fullName>
    </submittedName>
</protein>
<dbReference type="AlphaFoldDB" id="A0A2P4YS69"/>
<keyword evidence="2" id="KW-1185">Reference proteome</keyword>
<organism evidence="1 2">
    <name type="scientific">Phytophthora palmivora</name>
    <dbReference type="NCBI Taxonomy" id="4796"/>
    <lineage>
        <taxon>Eukaryota</taxon>
        <taxon>Sar</taxon>
        <taxon>Stramenopiles</taxon>
        <taxon>Oomycota</taxon>
        <taxon>Peronosporomycetes</taxon>
        <taxon>Peronosporales</taxon>
        <taxon>Peronosporaceae</taxon>
        <taxon>Phytophthora</taxon>
    </lineage>
</organism>
<comment type="caution">
    <text evidence="1">The sequence shown here is derived from an EMBL/GenBank/DDBJ whole genome shotgun (WGS) entry which is preliminary data.</text>
</comment>
<reference evidence="1 2" key="1">
    <citation type="journal article" date="2017" name="Genome Biol. Evol.">
        <title>Phytophthora megakarya and P. palmivora, closely related causal agents of cacao black pod rot, underwent increases in genome sizes and gene numbers by different mechanisms.</title>
        <authorList>
            <person name="Ali S.S."/>
            <person name="Shao J."/>
            <person name="Lary D.J."/>
            <person name="Kronmiller B."/>
            <person name="Shen D."/>
            <person name="Strem M.D."/>
            <person name="Amoako-Attah I."/>
            <person name="Akrofi A.Y."/>
            <person name="Begoude B.A."/>
            <person name="Ten Hoopen G.M."/>
            <person name="Coulibaly K."/>
            <person name="Kebe B.I."/>
            <person name="Melnick R.L."/>
            <person name="Guiltinan M.J."/>
            <person name="Tyler B.M."/>
            <person name="Meinhardt L.W."/>
            <person name="Bailey B.A."/>
        </authorList>
    </citation>
    <scope>NUCLEOTIDE SEQUENCE [LARGE SCALE GENOMIC DNA]</scope>
    <source>
        <strain evidence="2">sbr112.9</strain>
    </source>
</reference>
<evidence type="ECO:0000313" key="2">
    <source>
        <dbReference type="Proteomes" id="UP000237271"/>
    </source>
</evidence>
<dbReference type="Proteomes" id="UP000237271">
    <property type="component" value="Unassembled WGS sequence"/>
</dbReference>
<proteinExistence type="predicted"/>